<evidence type="ECO:0000313" key="2">
    <source>
        <dbReference type="Proteomes" id="UP000193467"/>
    </source>
</evidence>
<proteinExistence type="predicted"/>
<dbReference type="InParanoid" id="A0A1Y2DWY8"/>
<dbReference type="Proteomes" id="UP000193467">
    <property type="component" value="Unassembled WGS sequence"/>
</dbReference>
<accession>A0A1Y2DWY8</accession>
<dbReference type="Gene3D" id="3.40.50.1820">
    <property type="entry name" value="alpha/beta hydrolase"/>
    <property type="match status" value="1"/>
</dbReference>
<dbReference type="OrthoDB" id="10034502at2759"/>
<dbReference type="PANTHER" id="PTHR31591:SF1">
    <property type="entry name" value="UPF0613 PROTEIN PB24D3.06C"/>
    <property type="match status" value="1"/>
</dbReference>
<dbReference type="AlphaFoldDB" id="A0A1Y2DWY8"/>
<evidence type="ECO:0000313" key="1">
    <source>
        <dbReference type="EMBL" id="ORY63812.1"/>
    </source>
</evidence>
<dbReference type="InterPro" id="IPR013744">
    <property type="entry name" value="SidJ"/>
</dbReference>
<sequence>MSPLLPKSVAGTLHTYSVEPDLTAFEHSTSSPSTSIVLLIPGLNGSLPAVGYATPLAQALDKEGWGLAEVLLSSAGAGWGGGSVKDDAEELAVAVRYFKERQGKDKVVLMGHSTGCQDVIAYSHLLLRSSVRSITATILQAPVSDREPWEAHAKESGLDKEYPSPLIPSPPATLDYFIPPVLSKLCGAKAGITYRRWNSLTAKTESDEVDIEASEDFFSSDNSEARWASAFAPVETKVLVLLSEKDESYGSHVDPRKLLPMFRKALGEERWAEQSRIIEGADHAIEQAPQRKVMIEAVTSFVRTL</sequence>
<organism evidence="1 2">
    <name type="scientific">Leucosporidium creatinivorum</name>
    <dbReference type="NCBI Taxonomy" id="106004"/>
    <lineage>
        <taxon>Eukaryota</taxon>
        <taxon>Fungi</taxon>
        <taxon>Dikarya</taxon>
        <taxon>Basidiomycota</taxon>
        <taxon>Pucciniomycotina</taxon>
        <taxon>Microbotryomycetes</taxon>
        <taxon>Leucosporidiales</taxon>
        <taxon>Leucosporidium</taxon>
    </lineage>
</organism>
<dbReference type="InterPro" id="IPR029058">
    <property type="entry name" value="AB_hydrolase_fold"/>
</dbReference>
<dbReference type="PANTHER" id="PTHR31591">
    <property type="entry name" value="UPF0613 PROTEIN PB24D3.06C"/>
    <property type="match status" value="1"/>
</dbReference>
<dbReference type="SUPFAM" id="SSF53474">
    <property type="entry name" value="alpha/beta-Hydrolases"/>
    <property type="match status" value="1"/>
</dbReference>
<name>A0A1Y2DWY8_9BASI</name>
<dbReference type="EMBL" id="MCGR01000067">
    <property type="protein sequence ID" value="ORY63812.1"/>
    <property type="molecule type" value="Genomic_DNA"/>
</dbReference>
<protein>
    <recommendedName>
        <fullName evidence="3">Alpha/Beta hydrolase protein</fullName>
    </recommendedName>
</protein>
<evidence type="ECO:0008006" key="3">
    <source>
        <dbReference type="Google" id="ProtNLM"/>
    </source>
</evidence>
<gene>
    <name evidence="1" type="ORF">BCR35DRAFT_355022</name>
</gene>
<reference evidence="1 2" key="1">
    <citation type="submission" date="2016-07" db="EMBL/GenBank/DDBJ databases">
        <title>Pervasive Adenine N6-methylation of Active Genes in Fungi.</title>
        <authorList>
            <consortium name="DOE Joint Genome Institute"/>
            <person name="Mondo S.J."/>
            <person name="Dannebaum R.O."/>
            <person name="Kuo R.C."/>
            <person name="Labutti K."/>
            <person name="Haridas S."/>
            <person name="Kuo A."/>
            <person name="Salamov A."/>
            <person name="Ahrendt S.R."/>
            <person name="Lipzen A."/>
            <person name="Sullivan W."/>
            <person name="Andreopoulos W.B."/>
            <person name="Clum A."/>
            <person name="Lindquist E."/>
            <person name="Daum C."/>
            <person name="Ramamoorthy G.K."/>
            <person name="Gryganskyi A."/>
            <person name="Culley D."/>
            <person name="Magnuson J.K."/>
            <person name="James T.Y."/>
            <person name="O'Malley M.A."/>
            <person name="Stajich J.E."/>
            <person name="Spatafora J.W."/>
            <person name="Visel A."/>
            <person name="Grigoriev I.V."/>
        </authorList>
    </citation>
    <scope>NUCLEOTIDE SEQUENCE [LARGE SCALE GENOMIC DNA]</scope>
    <source>
        <strain evidence="1 2">62-1032</strain>
    </source>
</reference>
<comment type="caution">
    <text evidence="1">The sequence shown here is derived from an EMBL/GenBank/DDBJ whole genome shotgun (WGS) entry which is preliminary data.</text>
</comment>
<dbReference type="Pfam" id="PF08538">
    <property type="entry name" value="DUF1749"/>
    <property type="match status" value="1"/>
</dbReference>
<keyword evidence="2" id="KW-1185">Reference proteome</keyword>
<dbReference type="FunCoup" id="A0A1Y2DWY8">
    <property type="interactions" value="6"/>
</dbReference>